<gene>
    <name evidence="3" type="ORF">ACFONA_07550</name>
</gene>
<keyword evidence="2" id="KW-0119">Carbohydrate metabolism</keyword>
<evidence type="ECO:0000256" key="2">
    <source>
        <dbReference type="ARBA" id="ARBA00022526"/>
    </source>
</evidence>
<evidence type="ECO:0000313" key="4">
    <source>
        <dbReference type="Proteomes" id="UP001595713"/>
    </source>
</evidence>
<dbReference type="PANTHER" id="PTHR30344">
    <property type="entry name" value="6-PHOSPHOGLUCONOLACTONASE-RELATED"/>
    <property type="match status" value="1"/>
</dbReference>
<comment type="similarity">
    <text evidence="1">Belongs to the cycloisomerase 2 family.</text>
</comment>
<dbReference type="InterPro" id="IPR019405">
    <property type="entry name" value="Lactonase_7-beta_prop"/>
</dbReference>
<keyword evidence="4" id="KW-1185">Reference proteome</keyword>
<dbReference type="SUPFAM" id="SSF51004">
    <property type="entry name" value="C-terminal (heme d1) domain of cytochrome cd1-nitrite reductase"/>
    <property type="match status" value="1"/>
</dbReference>
<dbReference type="InterPro" id="IPR050282">
    <property type="entry name" value="Cycloisomerase_2"/>
</dbReference>
<evidence type="ECO:0000313" key="3">
    <source>
        <dbReference type="EMBL" id="MFC3580018.1"/>
    </source>
</evidence>
<comment type="caution">
    <text evidence="3">The sequence shown here is derived from an EMBL/GenBank/DDBJ whole genome shotgun (WGS) entry which is preliminary data.</text>
</comment>
<dbReference type="Gene3D" id="2.130.10.10">
    <property type="entry name" value="YVTN repeat-like/Quinoprotein amine dehydrogenase"/>
    <property type="match status" value="1"/>
</dbReference>
<dbReference type="InterPro" id="IPR011048">
    <property type="entry name" value="Haem_d1_sf"/>
</dbReference>
<keyword evidence="2" id="KW-0313">Glucose metabolism</keyword>
<reference evidence="4" key="1">
    <citation type="journal article" date="2019" name="Int. J. Syst. Evol. Microbiol.">
        <title>The Global Catalogue of Microorganisms (GCM) 10K type strain sequencing project: providing services to taxonomists for standard genome sequencing and annotation.</title>
        <authorList>
            <consortium name="The Broad Institute Genomics Platform"/>
            <consortium name="The Broad Institute Genome Sequencing Center for Infectious Disease"/>
            <person name="Wu L."/>
            <person name="Ma J."/>
        </authorList>
    </citation>
    <scope>NUCLEOTIDE SEQUENCE [LARGE SCALE GENOMIC DNA]</scope>
    <source>
        <strain evidence="4">KCTC 42739</strain>
    </source>
</reference>
<organism evidence="3 4">
    <name type="scientific">Sphingomonas hylomeconis</name>
    <dbReference type="NCBI Taxonomy" id="1395958"/>
    <lineage>
        <taxon>Bacteria</taxon>
        <taxon>Pseudomonadati</taxon>
        <taxon>Pseudomonadota</taxon>
        <taxon>Alphaproteobacteria</taxon>
        <taxon>Sphingomonadales</taxon>
        <taxon>Sphingomonadaceae</taxon>
        <taxon>Sphingomonas</taxon>
    </lineage>
</organism>
<dbReference type="InterPro" id="IPR015943">
    <property type="entry name" value="WD40/YVTN_repeat-like_dom_sf"/>
</dbReference>
<accession>A0ABV7SU53</accession>
<dbReference type="Pfam" id="PF10282">
    <property type="entry name" value="Lactonase"/>
    <property type="match status" value="1"/>
</dbReference>
<dbReference type="PANTHER" id="PTHR30344:SF1">
    <property type="entry name" value="6-PHOSPHOGLUCONOLACTONASE"/>
    <property type="match status" value="1"/>
</dbReference>
<proteinExistence type="inferred from homology"/>
<name>A0ABV7SU53_9SPHN</name>
<dbReference type="RefSeq" id="WP_261293105.1">
    <property type="nucleotide sequence ID" value="NZ_JANQBK010000003.1"/>
</dbReference>
<protein>
    <submittedName>
        <fullName evidence="3">Lactonase family protein</fullName>
    </submittedName>
</protein>
<dbReference type="EMBL" id="JBHRXP010000002">
    <property type="protein sequence ID" value="MFC3580018.1"/>
    <property type="molecule type" value="Genomic_DNA"/>
</dbReference>
<sequence length="344" mass="35547">MATIDLIVGSYAGSGGHGLYPLRYDPAADRWTVGTPVASIVDASFGLRAPGGKTYLIDEHAGTLASYASHDEDWRRLSLAETGDAAPCHLALHPSGRWLAVANYGGSVAVLARDPLRGPIALHRLSGHGPDRARQQTAHAHWVGFAADGTLLWCADLGTDRILAFAFDTATGALGPLSIAYAAPGGSGPRHLLFHPDMPIVYLASEMAATLTVLHRAGPTGFTAGVIRPTSAGAVAGNIVGGIARNRAADRLYVGNRGADTIAVFALDAAGDPTMLEEVPSGGRSPRFLFVLDAVARLLVAHEGGETVTAFTIRPGGRLTDPVALPIPGAAFIDFAPPTSCAGN</sequence>
<dbReference type="Proteomes" id="UP001595713">
    <property type="component" value="Unassembled WGS sequence"/>
</dbReference>
<evidence type="ECO:0000256" key="1">
    <source>
        <dbReference type="ARBA" id="ARBA00005564"/>
    </source>
</evidence>